<keyword evidence="4" id="KW-1185">Reference proteome</keyword>
<dbReference type="Proteomes" id="UP001595528">
    <property type="component" value="Unassembled WGS sequence"/>
</dbReference>
<name>A0ABV7L6D8_9PROT</name>
<feature type="domain" description="DSBA-like thioredoxin" evidence="2">
    <location>
        <begin position="8"/>
        <end position="208"/>
    </location>
</feature>
<dbReference type="InterPro" id="IPR001853">
    <property type="entry name" value="DSBA-like_thioredoxin_dom"/>
</dbReference>
<dbReference type="InterPro" id="IPR014440">
    <property type="entry name" value="HCCAis_GSTk"/>
</dbReference>
<dbReference type="EMBL" id="JBHRTR010000037">
    <property type="protein sequence ID" value="MFC3230223.1"/>
    <property type="molecule type" value="Genomic_DNA"/>
</dbReference>
<comment type="similarity">
    <text evidence="1">Belongs to the GST superfamily. NadH family.</text>
</comment>
<comment type="caution">
    <text evidence="3">The sequence shown here is derived from an EMBL/GenBank/DDBJ whole genome shotgun (WGS) entry which is preliminary data.</text>
</comment>
<protein>
    <recommendedName>
        <fullName evidence="1">2-hydroxychromene-2-carboxylate isomerase</fullName>
        <ecNumber evidence="1">5.99.1.4</ecNumber>
    </recommendedName>
</protein>
<gene>
    <name evidence="3" type="ORF">ACFOGJ_23435</name>
</gene>
<evidence type="ECO:0000259" key="2">
    <source>
        <dbReference type="Pfam" id="PF01323"/>
    </source>
</evidence>
<dbReference type="EC" id="5.99.1.4" evidence="1"/>
<organism evidence="3 4">
    <name type="scientific">Marinibaculum pumilum</name>
    <dbReference type="NCBI Taxonomy" id="1766165"/>
    <lineage>
        <taxon>Bacteria</taxon>
        <taxon>Pseudomonadati</taxon>
        <taxon>Pseudomonadota</taxon>
        <taxon>Alphaproteobacteria</taxon>
        <taxon>Rhodospirillales</taxon>
        <taxon>Rhodospirillaceae</taxon>
        <taxon>Marinibaculum</taxon>
    </lineage>
</organism>
<dbReference type="PANTHER" id="PTHR42943">
    <property type="entry name" value="GLUTATHIONE S-TRANSFERASE KAPPA"/>
    <property type="match status" value="1"/>
</dbReference>
<evidence type="ECO:0000313" key="3">
    <source>
        <dbReference type="EMBL" id="MFC3230223.1"/>
    </source>
</evidence>
<keyword evidence="1 3" id="KW-0413">Isomerase</keyword>
<dbReference type="Gene3D" id="3.40.30.10">
    <property type="entry name" value="Glutaredoxin"/>
    <property type="match status" value="1"/>
</dbReference>
<dbReference type="PIRSF" id="PIRSF006386">
    <property type="entry name" value="HCCAis_GSTk"/>
    <property type="match status" value="1"/>
</dbReference>
<evidence type="ECO:0000256" key="1">
    <source>
        <dbReference type="PIRNR" id="PIRNR006386"/>
    </source>
</evidence>
<dbReference type="GO" id="GO:0016853">
    <property type="term" value="F:isomerase activity"/>
    <property type="evidence" value="ECO:0007669"/>
    <property type="project" value="UniProtKB-KW"/>
</dbReference>
<dbReference type="InterPro" id="IPR051924">
    <property type="entry name" value="GST_Kappa/NadH"/>
</dbReference>
<dbReference type="SUPFAM" id="SSF52833">
    <property type="entry name" value="Thioredoxin-like"/>
    <property type="match status" value="1"/>
</dbReference>
<sequence length="225" mass="25202">MTEAALDLDLFWSFRSPYSYLAMPRLVELARDYAMEVHVRPVYPIAVRIPGFFKSVNPLWPPYVMRDTQRLAAFLDIPYQWPQPDPIVMDMASGEVPKAQPYIHRLTRLGTLAAERGRGLPFIAEVGHLLFGSGIAGWHEGDHLAAAVGRAGLDLAEMDTVIVAEEARLEEAIAANETAQKKAGHWGVPLMVFRGEPFFGQDRIELLLWRMRQAGLQPREAAPVT</sequence>
<proteinExistence type="inferred from homology"/>
<dbReference type="Pfam" id="PF01323">
    <property type="entry name" value="DSBA"/>
    <property type="match status" value="1"/>
</dbReference>
<dbReference type="PANTHER" id="PTHR42943:SF2">
    <property type="entry name" value="GLUTATHIONE S-TRANSFERASE KAPPA 1"/>
    <property type="match status" value="1"/>
</dbReference>
<reference evidence="4" key="1">
    <citation type="journal article" date="2019" name="Int. J. Syst. Evol. Microbiol.">
        <title>The Global Catalogue of Microorganisms (GCM) 10K type strain sequencing project: providing services to taxonomists for standard genome sequencing and annotation.</title>
        <authorList>
            <consortium name="The Broad Institute Genomics Platform"/>
            <consortium name="The Broad Institute Genome Sequencing Center for Infectious Disease"/>
            <person name="Wu L."/>
            <person name="Ma J."/>
        </authorList>
    </citation>
    <scope>NUCLEOTIDE SEQUENCE [LARGE SCALE GENOMIC DNA]</scope>
    <source>
        <strain evidence="4">KCTC 42964</strain>
    </source>
</reference>
<evidence type="ECO:0000313" key="4">
    <source>
        <dbReference type="Proteomes" id="UP001595528"/>
    </source>
</evidence>
<dbReference type="RefSeq" id="WP_379905194.1">
    <property type="nucleotide sequence ID" value="NZ_JBHRTR010000037.1"/>
</dbReference>
<comment type="catalytic activity">
    <reaction evidence="1">
        <text>2-hydroxychromene-2-carboxylate = (3E)-4-(2-hydroxyphenyl)-2-oxobut-3-enoate</text>
        <dbReference type="Rhea" id="RHEA:27401"/>
        <dbReference type="ChEBI" id="CHEBI:59350"/>
        <dbReference type="ChEBI" id="CHEBI:59353"/>
        <dbReference type="EC" id="5.99.1.4"/>
    </reaction>
</comment>
<dbReference type="InterPro" id="IPR036249">
    <property type="entry name" value="Thioredoxin-like_sf"/>
</dbReference>
<accession>A0ABV7L6D8</accession>